<name>A0A517Y9M9_9BACT</name>
<gene>
    <name evidence="2" type="ORF">ETAA8_20180</name>
</gene>
<dbReference type="OrthoDB" id="291778at2"/>
<protein>
    <submittedName>
        <fullName evidence="2">Uncharacterized protein</fullName>
    </submittedName>
</protein>
<sequence>MIRPFAFPWQIATLGVLTLATIAGCALPGLGLRKHDDLLSSLTADEFEGKLSPPPELIQEPSPYPTAVKQNNPQAAPASPAPGNPAASTGPAISLPLVQPQALPLQQTGIPAARPLDPQQLAGRLPIRTEPKPQQPTAPAASASNPYESREHYLPVTPPAPAETAVQTALSSQERNWPVTTPLGSLNSLVPAPHEYYAPPASIVPTARAIEPVAAPTIALVSHQPENVKGSLPSPDHTLNASASPADDPVAAKVEEEALDELCQKHIAALEREIRQRTDRKEEAELPALRQKLRLLQLIADRNDDAVDKVEQLPPAEREAFKQMMFALSTWLSPDDAKRPSSRNAKILRSLQEVNNSLSAASKLDLSNLMFCEKVESFGWYTEFSRAEFTPKQQVILYVEVQNFAAEEKSATSFETELQGSYQIYDAAGNLIDERQLPLDREICRNYRRDYFLAYRIYLPAELAAGKYRLELTIQDLKAKPDFKGRKQGEAMIEFAIKS</sequence>
<evidence type="ECO:0000313" key="2">
    <source>
        <dbReference type="EMBL" id="QDU26934.1"/>
    </source>
</evidence>
<proteinExistence type="predicted"/>
<dbReference type="RefSeq" id="WP_145087816.1">
    <property type="nucleotide sequence ID" value="NZ_CP036274.1"/>
</dbReference>
<keyword evidence="3" id="KW-1185">Reference proteome</keyword>
<dbReference type="EMBL" id="CP036274">
    <property type="protein sequence ID" value="QDU26934.1"/>
    <property type="molecule type" value="Genomic_DNA"/>
</dbReference>
<dbReference type="Proteomes" id="UP000315017">
    <property type="component" value="Chromosome"/>
</dbReference>
<evidence type="ECO:0000313" key="3">
    <source>
        <dbReference type="Proteomes" id="UP000315017"/>
    </source>
</evidence>
<dbReference type="KEGG" id="aagg:ETAA8_20180"/>
<feature type="region of interest" description="Disordered" evidence="1">
    <location>
        <begin position="47"/>
        <end position="92"/>
    </location>
</feature>
<feature type="region of interest" description="Disordered" evidence="1">
    <location>
        <begin position="128"/>
        <end position="173"/>
    </location>
</feature>
<organism evidence="2 3">
    <name type="scientific">Anatilimnocola aggregata</name>
    <dbReference type="NCBI Taxonomy" id="2528021"/>
    <lineage>
        <taxon>Bacteria</taxon>
        <taxon>Pseudomonadati</taxon>
        <taxon>Planctomycetota</taxon>
        <taxon>Planctomycetia</taxon>
        <taxon>Pirellulales</taxon>
        <taxon>Pirellulaceae</taxon>
        <taxon>Anatilimnocola</taxon>
    </lineage>
</organism>
<accession>A0A517Y9M9</accession>
<feature type="region of interest" description="Disordered" evidence="1">
    <location>
        <begin position="226"/>
        <end position="247"/>
    </location>
</feature>
<feature type="compositionally biased region" description="Low complexity" evidence="1">
    <location>
        <begin position="135"/>
        <end position="144"/>
    </location>
</feature>
<evidence type="ECO:0000256" key="1">
    <source>
        <dbReference type="SAM" id="MobiDB-lite"/>
    </source>
</evidence>
<dbReference type="AlphaFoldDB" id="A0A517Y9M9"/>
<reference evidence="2 3" key="1">
    <citation type="submission" date="2019-02" db="EMBL/GenBank/DDBJ databases">
        <title>Deep-cultivation of Planctomycetes and their phenomic and genomic characterization uncovers novel biology.</title>
        <authorList>
            <person name="Wiegand S."/>
            <person name="Jogler M."/>
            <person name="Boedeker C."/>
            <person name="Pinto D."/>
            <person name="Vollmers J."/>
            <person name="Rivas-Marin E."/>
            <person name="Kohn T."/>
            <person name="Peeters S.H."/>
            <person name="Heuer A."/>
            <person name="Rast P."/>
            <person name="Oberbeckmann S."/>
            <person name="Bunk B."/>
            <person name="Jeske O."/>
            <person name="Meyerdierks A."/>
            <person name="Storesund J.E."/>
            <person name="Kallscheuer N."/>
            <person name="Luecker S."/>
            <person name="Lage O.M."/>
            <person name="Pohl T."/>
            <person name="Merkel B.J."/>
            <person name="Hornburger P."/>
            <person name="Mueller R.-W."/>
            <person name="Bruemmer F."/>
            <person name="Labrenz M."/>
            <person name="Spormann A.M."/>
            <person name="Op den Camp H."/>
            <person name="Overmann J."/>
            <person name="Amann R."/>
            <person name="Jetten M.S.M."/>
            <person name="Mascher T."/>
            <person name="Medema M.H."/>
            <person name="Devos D.P."/>
            <person name="Kaster A.-K."/>
            <person name="Ovreas L."/>
            <person name="Rohde M."/>
            <person name="Galperin M.Y."/>
            <person name="Jogler C."/>
        </authorList>
    </citation>
    <scope>NUCLEOTIDE SEQUENCE [LARGE SCALE GENOMIC DNA]</scope>
    <source>
        <strain evidence="2 3">ETA_A8</strain>
    </source>
</reference>
<dbReference type="PROSITE" id="PS51257">
    <property type="entry name" value="PROKAR_LIPOPROTEIN"/>
    <property type="match status" value="1"/>
</dbReference>